<dbReference type="EMBL" id="FOHI01000001">
    <property type="protein sequence ID" value="SES78433.1"/>
    <property type="molecule type" value="Genomic_DNA"/>
</dbReference>
<evidence type="ECO:0000313" key="5">
    <source>
        <dbReference type="EMBL" id="SES78433.1"/>
    </source>
</evidence>
<dbReference type="AlphaFoldDB" id="A0A1H9ZA63"/>
<reference evidence="5 6" key="1">
    <citation type="submission" date="2016-10" db="EMBL/GenBank/DDBJ databases">
        <authorList>
            <person name="de Groot N.N."/>
        </authorList>
    </citation>
    <scope>NUCLEOTIDE SEQUENCE [LARGE SCALE GENOMIC DNA]</scope>
    <source>
        <strain evidence="5 6">Nl7</strain>
    </source>
</reference>
<evidence type="ECO:0000259" key="3">
    <source>
        <dbReference type="Pfam" id="PF01648"/>
    </source>
</evidence>
<dbReference type="Proteomes" id="UP000183339">
    <property type="component" value="Unassembled WGS sequence"/>
</dbReference>
<dbReference type="PANTHER" id="PTHR12215">
    <property type="entry name" value="PHOSPHOPANTETHEINE TRANSFERASE"/>
    <property type="match status" value="1"/>
</dbReference>
<dbReference type="Pfam" id="PF01648">
    <property type="entry name" value="ACPS"/>
    <property type="match status" value="1"/>
</dbReference>
<dbReference type="GO" id="GO:0019878">
    <property type="term" value="P:lysine biosynthetic process via aminoadipic acid"/>
    <property type="evidence" value="ECO:0007669"/>
    <property type="project" value="TreeGrafter"/>
</dbReference>
<evidence type="ECO:0000256" key="1">
    <source>
        <dbReference type="ARBA" id="ARBA00010990"/>
    </source>
</evidence>
<dbReference type="GO" id="GO:0005829">
    <property type="term" value="C:cytosol"/>
    <property type="evidence" value="ECO:0007669"/>
    <property type="project" value="TreeGrafter"/>
</dbReference>
<dbReference type="Gene3D" id="3.90.470.20">
    <property type="entry name" value="4'-phosphopantetheinyl transferase domain"/>
    <property type="match status" value="2"/>
</dbReference>
<dbReference type="PANTHER" id="PTHR12215:SF10">
    <property type="entry name" value="L-AMINOADIPATE-SEMIALDEHYDE DEHYDROGENASE-PHOSPHOPANTETHEINYL TRANSFERASE"/>
    <property type="match status" value="1"/>
</dbReference>
<evidence type="ECO:0000313" key="6">
    <source>
        <dbReference type="Proteomes" id="UP000183339"/>
    </source>
</evidence>
<dbReference type="GO" id="GO:0008897">
    <property type="term" value="F:holo-[acyl-carrier-protein] synthase activity"/>
    <property type="evidence" value="ECO:0007669"/>
    <property type="project" value="InterPro"/>
</dbReference>
<sequence length="280" mass="31521">MYSLRYPLRYPIRRLPLSERIPDGMEVWLLELDVGLSVPDAELALLSAEERAHAQRFRRQEDRVRSVATRAALRRLVGTRLMLPPDQLGFVVNAYGKPRLEGEPEIEFNVSHAGCCALIALSTSGPVGVDIECEERVLDAKNLEELAAYVFSPLERHLALQTSKDFIRHWVAKESVLKALGLGISEHLQSVSILPRDDEAYKIAHDSPEWPEIQAWRLPVPDGYAAALAFQTHDRASTQGKSREVSRLTSWLPLSRLDPCQGRATYPQVCNQSVRQIDHA</sequence>
<accession>A0A1H9ZA63</accession>
<name>A0A1H9ZA63_9PROT</name>
<keyword evidence="2 5" id="KW-0808">Transferase</keyword>
<organism evidence="5 6">
    <name type="scientific">Nitrosospira multiformis</name>
    <dbReference type="NCBI Taxonomy" id="1231"/>
    <lineage>
        <taxon>Bacteria</taxon>
        <taxon>Pseudomonadati</taxon>
        <taxon>Pseudomonadota</taxon>
        <taxon>Betaproteobacteria</taxon>
        <taxon>Nitrosomonadales</taxon>
        <taxon>Nitrosomonadaceae</taxon>
        <taxon>Nitrosospira</taxon>
    </lineage>
</organism>
<protein>
    <submittedName>
        <fullName evidence="5">4'-phosphopantetheinyl transferase</fullName>
    </submittedName>
</protein>
<dbReference type="SUPFAM" id="SSF56214">
    <property type="entry name" value="4'-phosphopantetheinyl transferase"/>
    <property type="match status" value="2"/>
</dbReference>
<dbReference type="InterPro" id="IPR037143">
    <property type="entry name" value="4-PPantetheinyl_Trfase_dom_sf"/>
</dbReference>
<feature type="domain" description="4'-phosphopantetheinyl transferase N-terminal" evidence="4">
    <location>
        <begin position="43"/>
        <end position="120"/>
    </location>
</feature>
<evidence type="ECO:0000256" key="2">
    <source>
        <dbReference type="ARBA" id="ARBA00022679"/>
    </source>
</evidence>
<dbReference type="GO" id="GO:0000287">
    <property type="term" value="F:magnesium ion binding"/>
    <property type="evidence" value="ECO:0007669"/>
    <property type="project" value="InterPro"/>
</dbReference>
<comment type="similarity">
    <text evidence="1">Belongs to the P-Pant transferase superfamily. Gsp/Sfp/HetI/AcpT family.</text>
</comment>
<dbReference type="InterPro" id="IPR050559">
    <property type="entry name" value="P-Pant_transferase_sf"/>
</dbReference>
<dbReference type="InterPro" id="IPR055066">
    <property type="entry name" value="AASDHPPT_N"/>
</dbReference>
<proteinExistence type="inferred from homology"/>
<feature type="domain" description="4'-phosphopantetheinyl transferase" evidence="3">
    <location>
        <begin position="126"/>
        <end position="228"/>
    </location>
</feature>
<dbReference type="Pfam" id="PF22624">
    <property type="entry name" value="AASDHPPT_N"/>
    <property type="match status" value="1"/>
</dbReference>
<dbReference type="InterPro" id="IPR008278">
    <property type="entry name" value="4-PPantetheinyl_Trfase_dom"/>
</dbReference>
<dbReference type="OrthoDB" id="9808281at2"/>
<gene>
    <name evidence="5" type="ORF">SAMN05216412_101569</name>
</gene>
<evidence type="ECO:0000259" key="4">
    <source>
        <dbReference type="Pfam" id="PF22624"/>
    </source>
</evidence>